<keyword evidence="3" id="KW-0807">Transducer</keyword>
<evidence type="ECO:0000256" key="2">
    <source>
        <dbReference type="ARBA" id="ARBA00029447"/>
    </source>
</evidence>
<feature type="coiled-coil region" evidence="4">
    <location>
        <begin position="241"/>
        <end position="304"/>
    </location>
</feature>
<dbReference type="Pfam" id="PF00015">
    <property type="entry name" value="MCPsignal"/>
    <property type="match status" value="1"/>
</dbReference>
<dbReference type="EMBL" id="JBBUTH010000001">
    <property type="protein sequence ID" value="MEK8048690.1"/>
    <property type="molecule type" value="Genomic_DNA"/>
</dbReference>
<comment type="similarity">
    <text evidence="2">Belongs to the methyl-accepting chemotaxis (MCP) protein family.</text>
</comment>
<dbReference type="InterPro" id="IPR047347">
    <property type="entry name" value="YvaQ-like_sensor"/>
</dbReference>
<dbReference type="PANTHER" id="PTHR43531">
    <property type="entry name" value="PROTEIN ICFG"/>
    <property type="match status" value="1"/>
</dbReference>
<organism evidence="8 9">
    <name type="scientific">Pseudaquabacterium inlustre</name>
    <dbReference type="NCBI Taxonomy" id="2984192"/>
    <lineage>
        <taxon>Bacteria</taxon>
        <taxon>Pseudomonadati</taxon>
        <taxon>Pseudomonadota</taxon>
        <taxon>Betaproteobacteria</taxon>
        <taxon>Burkholderiales</taxon>
        <taxon>Sphaerotilaceae</taxon>
        <taxon>Pseudaquabacterium</taxon>
    </lineage>
</organism>
<dbReference type="Proteomes" id="UP001365405">
    <property type="component" value="Unassembled WGS sequence"/>
</dbReference>
<dbReference type="CDD" id="cd19411">
    <property type="entry name" value="MCP2201-like_sensor"/>
    <property type="match status" value="1"/>
</dbReference>
<keyword evidence="5" id="KW-0472">Membrane</keyword>
<evidence type="ECO:0000256" key="5">
    <source>
        <dbReference type="SAM" id="Phobius"/>
    </source>
</evidence>
<sequence>MLLAVAFGSLSAIVLLVSALSLMSLGAANDRLHGYLHGIDARALQVGLVRKAVDDRAIAARNLVLARDAASQQAEHEAVQKAHEDVQRHLATLRKMVAEGSDVSPQARALVDEIAGIEARYGPVALAIVGLARRGEVEPAIAKMNAECRPLLAELVKATNAYATLTAERAHQIGAEAEAQFAAKRTLLAVVSLAALLLSAAAGWFVSRQVSVPLGRAVQLAKAVADGDLTQRIDTEGRNELADLMRALASMTRQLEGLIGQVRSSSEQINHGASEVAQGAMDLSQRTERQASALQETASSMEELTGTVRQNADNARQAATLSIDAAGVAQRGGAVVAEVVSTMHGIETSSRRIADILGVIDGIAFQTNILALNAAVEAARAGEQGRGFAVVAGEVRTLAQRSAEAAREIKALIGDSVSRVAQGTALVDRAGGTMSDVVQAIERVQQIVESISDASQQQHAGVAQLNSAIAQMDASTQQNAALVEQSAAAAESLRQQSDRLVGALTHFRCDADAAHAA</sequence>
<dbReference type="PROSITE" id="PS50885">
    <property type="entry name" value="HAMP"/>
    <property type="match status" value="1"/>
</dbReference>
<comment type="caution">
    <text evidence="8">The sequence shown here is derived from an EMBL/GenBank/DDBJ whole genome shotgun (WGS) entry which is preliminary data.</text>
</comment>
<dbReference type="Pfam" id="PF00672">
    <property type="entry name" value="HAMP"/>
    <property type="match status" value="1"/>
</dbReference>
<dbReference type="SMART" id="SM00304">
    <property type="entry name" value="HAMP"/>
    <property type="match status" value="1"/>
</dbReference>
<dbReference type="PROSITE" id="PS50111">
    <property type="entry name" value="CHEMOTAXIS_TRANSDUC_2"/>
    <property type="match status" value="1"/>
</dbReference>
<evidence type="ECO:0000259" key="6">
    <source>
        <dbReference type="PROSITE" id="PS50111"/>
    </source>
</evidence>
<evidence type="ECO:0000256" key="1">
    <source>
        <dbReference type="ARBA" id="ARBA00022481"/>
    </source>
</evidence>
<dbReference type="Pfam" id="PF12729">
    <property type="entry name" value="4HB_MCP_1"/>
    <property type="match status" value="1"/>
</dbReference>
<feature type="domain" description="Methyl-accepting transducer" evidence="6">
    <location>
        <begin position="265"/>
        <end position="494"/>
    </location>
</feature>
<dbReference type="InterPro" id="IPR051310">
    <property type="entry name" value="MCP_chemotaxis"/>
</dbReference>
<dbReference type="SUPFAM" id="SSF58104">
    <property type="entry name" value="Methyl-accepting chemotaxis protein (MCP) signaling domain"/>
    <property type="match status" value="1"/>
</dbReference>
<gene>
    <name evidence="8" type="ORF">AACH10_00375</name>
</gene>
<dbReference type="PANTHER" id="PTHR43531:SF14">
    <property type="entry name" value="METHYL-ACCEPTING CHEMOTAXIS PROTEIN I-RELATED"/>
    <property type="match status" value="1"/>
</dbReference>
<keyword evidence="5" id="KW-1133">Transmembrane helix</keyword>
<evidence type="ECO:0000256" key="4">
    <source>
        <dbReference type="SAM" id="Coils"/>
    </source>
</evidence>
<feature type="domain" description="HAMP" evidence="7">
    <location>
        <begin position="208"/>
        <end position="260"/>
    </location>
</feature>
<evidence type="ECO:0000313" key="8">
    <source>
        <dbReference type="EMBL" id="MEK8048690.1"/>
    </source>
</evidence>
<feature type="transmembrane region" description="Helical" evidence="5">
    <location>
        <begin position="187"/>
        <end position="206"/>
    </location>
</feature>
<evidence type="ECO:0000256" key="3">
    <source>
        <dbReference type="PROSITE-ProRule" id="PRU00284"/>
    </source>
</evidence>
<dbReference type="CDD" id="cd11386">
    <property type="entry name" value="MCP_signal"/>
    <property type="match status" value="1"/>
</dbReference>
<dbReference type="InterPro" id="IPR004089">
    <property type="entry name" value="MCPsignal_dom"/>
</dbReference>
<dbReference type="CDD" id="cd06225">
    <property type="entry name" value="HAMP"/>
    <property type="match status" value="1"/>
</dbReference>
<reference evidence="8 9" key="1">
    <citation type="submission" date="2024-04" db="EMBL/GenBank/DDBJ databases">
        <title>Novel species of the genus Ideonella isolated from streams.</title>
        <authorList>
            <person name="Lu H."/>
        </authorList>
    </citation>
    <scope>NUCLEOTIDE SEQUENCE [LARGE SCALE GENOMIC DNA]</scope>
    <source>
        <strain evidence="8 9">DXS22W</strain>
    </source>
</reference>
<evidence type="ECO:0000259" key="7">
    <source>
        <dbReference type="PROSITE" id="PS50885"/>
    </source>
</evidence>
<keyword evidence="1" id="KW-0488">Methylation</keyword>
<dbReference type="SMART" id="SM00283">
    <property type="entry name" value="MA"/>
    <property type="match status" value="1"/>
</dbReference>
<keyword evidence="5" id="KW-0812">Transmembrane</keyword>
<protein>
    <submittedName>
        <fullName evidence="8">Methyl-accepting chemotaxis protein</fullName>
    </submittedName>
</protein>
<evidence type="ECO:0000313" key="9">
    <source>
        <dbReference type="Proteomes" id="UP001365405"/>
    </source>
</evidence>
<keyword evidence="9" id="KW-1185">Reference proteome</keyword>
<accession>A0ABU9CEH4</accession>
<proteinExistence type="inferred from homology"/>
<dbReference type="RefSeq" id="WP_341408368.1">
    <property type="nucleotide sequence ID" value="NZ_JBBUTH010000001.1"/>
</dbReference>
<keyword evidence="4" id="KW-0175">Coiled coil</keyword>
<name>A0ABU9CEH4_9BURK</name>
<dbReference type="Gene3D" id="1.10.287.950">
    <property type="entry name" value="Methyl-accepting chemotaxis protein"/>
    <property type="match status" value="1"/>
</dbReference>
<dbReference type="InterPro" id="IPR003660">
    <property type="entry name" value="HAMP_dom"/>
</dbReference>
<dbReference type="InterPro" id="IPR024478">
    <property type="entry name" value="HlyB_4HB_MCP"/>
</dbReference>